<dbReference type="GO" id="GO:0008410">
    <property type="term" value="F:CoA-transferase activity"/>
    <property type="evidence" value="ECO:0007669"/>
    <property type="project" value="TreeGrafter"/>
</dbReference>
<protein>
    <submittedName>
        <fullName evidence="2">CoA transferase</fullName>
    </submittedName>
</protein>
<evidence type="ECO:0000313" key="2">
    <source>
        <dbReference type="EMBL" id="QKH38945.1"/>
    </source>
</evidence>
<dbReference type="InterPro" id="IPR003673">
    <property type="entry name" value="CoA-Trfase_fam_III"/>
</dbReference>
<evidence type="ECO:0000256" key="1">
    <source>
        <dbReference type="ARBA" id="ARBA00022679"/>
    </source>
</evidence>
<dbReference type="Gene3D" id="3.30.1540.10">
    <property type="entry name" value="formyl-coa transferase, domain 3"/>
    <property type="match status" value="1"/>
</dbReference>
<keyword evidence="3" id="KW-1185">Reference proteome</keyword>
<dbReference type="Gene3D" id="3.40.50.10540">
    <property type="entry name" value="Crotonobetainyl-coa:carnitine coa-transferase, domain 1"/>
    <property type="match status" value="1"/>
</dbReference>
<dbReference type="EMBL" id="CP053985">
    <property type="protein sequence ID" value="QKH38945.1"/>
    <property type="molecule type" value="Genomic_DNA"/>
</dbReference>
<reference evidence="2 3" key="1">
    <citation type="submission" date="2020-05" db="EMBL/GenBank/DDBJ databases">
        <title>FDA dAtabase for Regulatory Grade micrObial Sequences (FDA-ARGOS): Supporting development and validation of Infectious Disease Dx tests.</title>
        <authorList>
            <person name="Sproer C."/>
            <person name="Gronow S."/>
            <person name="Severitt S."/>
            <person name="Schroder I."/>
            <person name="Tallon L."/>
            <person name="Sadzewicz L."/>
            <person name="Zhao X."/>
            <person name="Vavikolanu K."/>
            <person name="Mehta A."/>
            <person name="Aluvathingal J."/>
            <person name="Nadendla S."/>
            <person name="Myers T."/>
            <person name="Yan Y."/>
            <person name="Sichtig H."/>
        </authorList>
    </citation>
    <scope>NUCLEOTIDE SEQUENCE [LARGE SCALE GENOMIC DNA]</scope>
    <source>
        <strain evidence="2 3">FDAARGOS_790</strain>
    </source>
</reference>
<name>A0A7D4E1J6_9BURK</name>
<dbReference type="AlphaFoldDB" id="A0A7D4E1J6"/>
<accession>A0A7D4E1J6</accession>
<dbReference type="RefSeq" id="WP_173148748.1">
    <property type="nucleotide sequence ID" value="NZ_CP053985.1"/>
</dbReference>
<dbReference type="InterPro" id="IPR023606">
    <property type="entry name" value="CoA-Trfase_III_dom_1_sf"/>
</dbReference>
<evidence type="ECO:0000313" key="3">
    <source>
        <dbReference type="Proteomes" id="UP000500970"/>
    </source>
</evidence>
<dbReference type="Proteomes" id="UP000500970">
    <property type="component" value="Chromosome"/>
</dbReference>
<keyword evidence="1 2" id="KW-0808">Transferase</keyword>
<dbReference type="InterPro" id="IPR050483">
    <property type="entry name" value="CoA-transferase_III_domain"/>
</dbReference>
<dbReference type="PANTHER" id="PTHR48207:SF4">
    <property type="entry name" value="BLL6097 PROTEIN"/>
    <property type="match status" value="1"/>
</dbReference>
<dbReference type="InterPro" id="IPR044855">
    <property type="entry name" value="CoA-Trfase_III_dom3_sf"/>
</dbReference>
<dbReference type="Pfam" id="PF02515">
    <property type="entry name" value="CoA_transf_3"/>
    <property type="match status" value="1"/>
</dbReference>
<dbReference type="SUPFAM" id="SSF89796">
    <property type="entry name" value="CoA-transferase family III (CaiB/BaiF)"/>
    <property type="match status" value="1"/>
</dbReference>
<sequence length="390" mass="42228">MKLLEHVRVLDLGRFITAPLAGQLLGELGADVVKVEAAGAMDPFRAFEGGLYGPHFQSHNRNKRSLALEFGDAEGLAVLRRLIADADVILLNMRPGAESKLGLDYESLRQLNPGLVYCSITGFGSSGPYAHRPAFDNVGQALSGWLSMFHQGADPRVPGPPISDSLTGLYAALGVLAALLERARSGVGRKVEVSMLESLIAFSTEPLGQLSAKGERPGFYSRASMSQSYILTCADGLRIGLHLSSPEKFWRALVAAIERPDLLSRFPDRASRIAQYDVIASELAGVFARRARADWMAVLEAHDVPAAPERLLDELANDAQVRHLGVFHELLHPRQGRVAAANRAVRFDGDNRSGFLPPPEFGEHTLEVLAQAGFGQEEIQGLRQRGVIAA</sequence>
<proteinExistence type="predicted"/>
<organism evidence="2 3">
    <name type="scientific">Achromobacter pestifer</name>
    <dbReference type="NCBI Taxonomy" id="1353889"/>
    <lineage>
        <taxon>Bacteria</taxon>
        <taxon>Pseudomonadati</taxon>
        <taxon>Pseudomonadota</taxon>
        <taxon>Betaproteobacteria</taxon>
        <taxon>Burkholderiales</taxon>
        <taxon>Alcaligenaceae</taxon>
        <taxon>Achromobacter</taxon>
    </lineage>
</organism>
<dbReference type="PANTHER" id="PTHR48207">
    <property type="entry name" value="SUCCINATE--HYDROXYMETHYLGLUTARATE COA-TRANSFERASE"/>
    <property type="match status" value="1"/>
</dbReference>
<dbReference type="KEGG" id="apes:FOC84_30030"/>
<gene>
    <name evidence="2" type="ORF">FOC84_30030</name>
</gene>